<gene>
    <name evidence="1" type="ORF">LCGC14_1273460</name>
</gene>
<dbReference type="InterPro" id="IPR023366">
    <property type="entry name" value="ATP_synth_asu-like_sf"/>
</dbReference>
<dbReference type="CDD" id="cd08054">
    <property type="entry name" value="gp6"/>
    <property type="match status" value="2"/>
</dbReference>
<reference evidence="1" key="1">
    <citation type="journal article" date="2015" name="Nature">
        <title>Complex archaea that bridge the gap between prokaryotes and eukaryotes.</title>
        <authorList>
            <person name="Spang A."/>
            <person name="Saw J.H."/>
            <person name="Jorgensen S.L."/>
            <person name="Zaremba-Niedzwiedzka K."/>
            <person name="Martijn J."/>
            <person name="Lind A.E."/>
            <person name="van Eijk R."/>
            <person name="Schleper C."/>
            <person name="Guy L."/>
            <person name="Ettema T.J."/>
        </authorList>
    </citation>
    <scope>NUCLEOTIDE SEQUENCE</scope>
</reference>
<protein>
    <submittedName>
        <fullName evidence="1">Uncharacterized protein</fullName>
    </submittedName>
</protein>
<name>A0A0F9KXD6_9ZZZZ</name>
<comment type="caution">
    <text evidence="1">The sequence shown here is derived from an EMBL/GenBank/DDBJ whole genome shotgun (WGS) entry which is preliminary data.</text>
</comment>
<proteinExistence type="predicted"/>
<organism evidence="1">
    <name type="scientific">marine sediment metagenome</name>
    <dbReference type="NCBI Taxonomy" id="412755"/>
    <lineage>
        <taxon>unclassified sequences</taxon>
        <taxon>metagenomes</taxon>
        <taxon>ecological metagenomes</taxon>
    </lineage>
</organism>
<dbReference type="InterPro" id="IPR021146">
    <property type="entry name" value="Phage_gp6-like_head-tail"/>
</dbReference>
<accession>A0A0F9KXD6</accession>
<dbReference type="EMBL" id="LAZR01007170">
    <property type="protein sequence ID" value="KKM86994.1"/>
    <property type="molecule type" value="Genomic_DNA"/>
</dbReference>
<dbReference type="NCBIfam" id="TIGR01560">
    <property type="entry name" value="put_DNA_pack"/>
    <property type="match status" value="1"/>
</dbReference>
<dbReference type="InterPro" id="IPR011738">
    <property type="entry name" value="Phage_CHP"/>
</dbReference>
<dbReference type="Pfam" id="PF05135">
    <property type="entry name" value="Phage_connect_1"/>
    <property type="match status" value="1"/>
</dbReference>
<dbReference type="Gene3D" id="2.40.30.20">
    <property type="match status" value="1"/>
</dbReference>
<dbReference type="Gene3D" id="1.10.3230.30">
    <property type="entry name" value="Phage gp6-like head-tail connector protein"/>
    <property type="match status" value="1"/>
</dbReference>
<evidence type="ECO:0000313" key="1">
    <source>
        <dbReference type="EMBL" id="KKM86994.1"/>
    </source>
</evidence>
<dbReference type="InterPro" id="IPR006450">
    <property type="entry name" value="Phage_HK97_gp6-like"/>
</dbReference>
<sequence>MKKVIVTQPIYYPLSLSAAKEHLRVDHTADDAYISTLIGVATLKAESYLRRKLITQTWQYFLDHWPHENYITIPFGQLNSITHIKYTDIDGTTNTDFDEDDEWTEDNDSDPGRAVLSYGETYPTASLATNNPIEIQFVCGYGAHTPKIITAATNATPIVATIASHGYVTGNEVYINGGTTQTSINGLWRITKINDNSFSPTGSSGNGVYDASSATCNLVDVPPSIIHAMQLIISDLYAQRETLIVNMTPHKLNTVENLLYPYRLWEF</sequence>
<dbReference type="AlphaFoldDB" id="A0A0F9KXD6"/>
<dbReference type="NCBIfam" id="TIGR02215">
    <property type="entry name" value="phage_chp_gp8"/>
    <property type="match status" value="1"/>
</dbReference>